<evidence type="ECO:0000313" key="2">
    <source>
        <dbReference type="EMBL" id="MDO1446945.1"/>
    </source>
</evidence>
<dbReference type="EMBL" id="JAUKPO010000005">
    <property type="protein sequence ID" value="MDO1446945.1"/>
    <property type="molecule type" value="Genomic_DNA"/>
</dbReference>
<gene>
    <name evidence="2" type="ORF">Q0590_11815</name>
</gene>
<dbReference type="Proteomes" id="UP001168528">
    <property type="component" value="Unassembled WGS sequence"/>
</dbReference>
<dbReference type="EC" id="2.4.-.-" evidence="2"/>
<keyword evidence="2" id="KW-0328">Glycosyltransferase</keyword>
<evidence type="ECO:0000259" key="1">
    <source>
        <dbReference type="Pfam" id="PF00534"/>
    </source>
</evidence>
<accession>A0ABT8R4B4</accession>
<dbReference type="Gene3D" id="3.40.50.2000">
    <property type="entry name" value="Glycogen Phosphorylase B"/>
    <property type="match status" value="2"/>
</dbReference>
<feature type="domain" description="Glycosyl transferase family 1" evidence="1">
    <location>
        <begin position="165"/>
        <end position="314"/>
    </location>
</feature>
<dbReference type="CDD" id="cd03801">
    <property type="entry name" value="GT4_PimA-like"/>
    <property type="match status" value="1"/>
</dbReference>
<name>A0ABT8R4B4_9BACT</name>
<organism evidence="2 3">
    <name type="scientific">Rhodocytophaga aerolata</name>
    <dbReference type="NCBI Taxonomy" id="455078"/>
    <lineage>
        <taxon>Bacteria</taxon>
        <taxon>Pseudomonadati</taxon>
        <taxon>Bacteroidota</taxon>
        <taxon>Cytophagia</taxon>
        <taxon>Cytophagales</taxon>
        <taxon>Rhodocytophagaceae</taxon>
        <taxon>Rhodocytophaga</taxon>
    </lineage>
</organism>
<protein>
    <submittedName>
        <fullName evidence="2">Glycosyltransferase family 4 protein</fullName>
        <ecNumber evidence="2">2.4.-.-</ecNumber>
    </submittedName>
</protein>
<evidence type="ECO:0000313" key="3">
    <source>
        <dbReference type="Proteomes" id="UP001168528"/>
    </source>
</evidence>
<dbReference type="Pfam" id="PF00534">
    <property type="entry name" value="Glycos_transf_1"/>
    <property type="match status" value="1"/>
</dbReference>
<proteinExistence type="predicted"/>
<keyword evidence="3" id="KW-1185">Reference proteome</keyword>
<dbReference type="PANTHER" id="PTHR12526">
    <property type="entry name" value="GLYCOSYLTRANSFERASE"/>
    <property type="match status" value="1"/>
</dbReference>
<keyword evidence="2" id="KW-0808">Transferase</keyword>
<comment type="caution">
    <text evidence="2">The sequence shown here is derived from an EMBL/GenBank/DDBJ whole genome shotgun (WGS) entry which is preliminary data.</text>
</comment>
<dbReference type="InterPro" id="IPR001296">
    <property type="entry name" value="Glyco_trans_1"/>
</dbReference>
<reference evidence="2" key="1">
    <citation type="submission" date="2023-07" db="EMBL/GenBank/DDBJ databases">
        <title>The genome sequence of Rhodocytophaga aerolata KACC 12507.</title>
        <authorList>
            <person name="Zhang X."/>
        </authorList>
    </citation>
    <scope>NUCLEOTIDE SEQUENCE</scope>
    <source>
        <strain evidence="2">KACC 12507</strain>
    </source>
</reference>
<sequence>MTKILVLPDAGPQNPFQYQMIDLLKKNGYQVIKAPRRRFFATLSAFDKYQPDIVYFDWIQSFILGKTLVLTLVKCVCFFLELQYISRIKKKPILHTLHNMHNHAKRWLWIERQIYTYFLKKCYRIRVYSQTTKDKVVNIFKVNPDKIHIIEDVPFHLYYPNTVTREESRKFLNIPAQQYVYLFQGMIKPYKGIDDLLSAFKQMYSKDDMLIIAGPTDNPEYVSQLQTMAKDLSAHIRFVNEFIPIQHIQYYFNAANVVVLPFKNIEHSSSIDLAMSFAKPIITLRTEFLAALLPHQFGLLFTTIDDLKEKMITVKTIDEQFVGRRNFLIADNSNYKEFLSFFDLNGQLKKQNKYILK</sequence>
<dbReference type="GO" id="GO:0016757">
    <property type="term" value="F:glycosyltransferase activity"/>
    <property type="evidence" value="ECO:0007669"/>
    <property type="project" value="UniProtKB-KW"/>
</dbReference>
<dbReference type="RefSeq" id="WP_302037748.1">
    <property type="nucleotide sequence ID" value="NZ_JAUKPO010000005.1"/>
</dbReference>
<dbReference type="SUPFAM" id="SSF53756">
    <property type="entry name" value="UDP-Glycosyltransferase/glycogen phosphorylase"/>
    <property type="match status" value="1"/>
</dbReference>